<evidence type="ECO:0000313" key="2">
    <source>
        <dbReference type="Proteomes" id="UP000294003"/>
    </source>
</evidence>
<proteinExistence type="predicted"/>
<protein>
    <submittedName>
        <fullName evidence="1">Uncharacterized protein</fullName>
    </submittedName>
</protein>
<reference evidence="1 2" key="1">
    <citation type="submission" date="2018-06" db="EMBL/GenBank/DDBJ databases">
        <title>Complete Genomes of Monosporascus.</title>
        <authorList>
            <person name="Robinson A.J."/>
            <person name="Natvig D.O."/>
        </authorList>
    </citation>
    <scope>NUCLEOTIDE SEQUENCE [LARGE SCALE GENOMIC DNA]</scope>
    <source>
        <strain evidence="1 2">CBS 609.92</strain>
    </source>
</reference>
<dbReference type="EMBL" id="QJNS01000025">
    <property type="protein sequence ID" value="RYO92672.1"/>
    <property type="molecule type" value="Genomic_DNA"/>
</dbReference>
<sequence>MRTESATEERWEALKEYQDTTNDQQGKANASFLIAVLNLVVSSSVDELSRLRKSGKASFNSLDVVSSSPEDDKEPALSVVKRKNAVYVDIDFLEGKVGALKKFGVSAIELAVLAEAQVNGREINNLVKNAFVMNAEKGGKVGFGDLMGQVDVRFRA</sequence>
<comment type="caution">
    <text evidence="1">The sequence shown here is derived from an EMBL/GenBank/DDBJ whole genome shotgun (WGS) entry which is preliminary data.</text>
</comment>
<dbReference type="Proteomes" id="UP000294003">
    <property type="component" value="Unassembled WGS sequence"/>
</dbReference>
<organism evidence="1 2">
    <name type="scientific">Monosporascus cannonballus</name>
    <dbReference type="NCBI Taxonomy" id="155416"/>
    <lineage>
        <taxon>Eukaryota</taxon>
        <taxon>Fungi</taxon>
        <taxon>Dikarya</taxon>
        <taxon>Ascomycota</taxon>
        <taxon>Pezizomycotina</taxon>
        <taxon>Sordariomycetes</taxon>
        <taxon>Xylariomycetidae</taxon>
        <taxon>Xylariales</taxon>
        <taxon>Xylariales incertae sedis</taxon>
        <taxon>Monosporascus</taxon>
    </lineage>
</organism>
<accession>A0ABY0HKK5</accession>
<gene>
    <name evidence="1" type="ORF">DL762_001575</name>
</gene>
<keyword evidence="2" id="KW-1185">Reference proteome</keyword>
<evidence type="ECO:0000313" key="1">
    <source>
        <dbReference type="EMBL" id="RYO92672.1"/>
    </source>
</evidence>
<name>A0ABY0HKK5_9PEZI</name>